<gene>
    <name evidence="1" type="ORF">C1I95_06685</name>
</gene>
<evidence type="ECO:0000313" key="1">
    <source>
        <dbReference type="EMBL" id="PZG21823.1"/>
    </source>
</evidence>
<dbReference type="NCBIfam" id="TIGR04267">
    <property type="entry name" value="mod_HExxH"/>
    <property type="match status" value="1"/>
</dbReference>
<dbReference type="RefSeq" id="WP_111212888.1">
    <property type="nucleotide sequence ID" value="NZ_POTY01000025.1"/>
</dbReference>
<comment type="caution">
    <text evidence="1">The sequence shown here is derived from an EMBL/GenBank/DDBJ whole genome shotgun (WGS) entry which is preliminary data.</text>
</comment>
<dbReference type="OrthoDB" id="796761at2"/>
<proteinExistence type="predicted"/>
<dbReference type="InterPro" id="IPR026337">
    <property type="entry name" value="AKG_HExxH"/>
</dbReference>
<keyword evidence="2" id="KW-1185">Reference proteome</keyword>
<organism evidence="1 2">
    <name type="scientific">Micromonospora craterilacus</name>
    <dbReference type="NCBI Taxonomy" id="1655439"/>
    <lineage>
        <taxon>Bacteria</taxon>
        <taxon>Bacillati</taxon>
        <taxon>Actinomycetota</taxon>
        <taxon>Actinomycetes</taxon>
        <taxon>Micromonosporales</taxon>
        <taxon>Micromonosporaceae</taxon>
        <taxon>Micromonospora</taxon>
    </lineage>
</organism>
<dbReference type="AlphaFoldDB" id="A0A2W2EHL1"/>
<protein>
    <recommendedName>
        <fullName evidence="3">HEXXH motif domain-containing protein</fullName>
    </recommendedName>
</protein>
<sequence>MSNDPVPLGPTYLEHAHFNTLAAGAGDEATIAALRRSERSWRLIVLRALLDACVARADARGPLAPVTDAWHLLVQAHAAAPESTEDVLAQPQVGIWAAHTLRRLGDGTDTPVPLWLDVGYLHALAAASATRAGLSFELDIPARQGAAVLPTVGAASVPPDVAVVGVRARDGQVDIETGSRTVRCLPGDPDWHEPIVVEVRAGGFGLRVELLDRDVYRDLRGPSSPQPLPAAEVARWRANLADAWKLLAGEQPERAQAISGIVRTLAPVPRRERFRPLSASGAEAFGGILLSEPDDAVELAVTLVHESQHHKLGAVSHLLTLCEAGDLRYYAPWRDDPRPLPGVLQGAYAFAGITQFWGVHRIQAPPGERAAADFEFALWRRQTLDVLRMIAASGRLTAHGQRFVETLHTELKTCQDDPVPAAALDAADAAALDHRSMWRGHNIRLDPADRDALASAWQHRAPAAEAVVAVGAAKVLAEPPPGLLDARAVLRRHLLVDPDAFGRVRAAPDEVGDRVDGTTAADLALVTGDVERARAGYLGELRLDPSRVHGWVGLGLTQIDRPADPATRALLGCPELILAVVQGLRSRGSATVAPDPLELASWVGRGLPDRQFDPVDPAGWPVA</sequence>
<dbReference type="Proteomes" id="UP000248924">
    <property type="component" value="Unassembled WGS sequence"/>
</dbReference>
<name>A0A2W2EHL1_9ACTN</name>
<accession>A0A2W2EHL1</accession>
<dbReference type="EMBL" id="POTY01000025">
    <property type="protein sequence ID" value="PZG21823.1"/>
    <property type="molecule type" value="Genomic_DNA"/>
</dbReference>
<reference evidence="1 2" key="1">
    <citation type="submission" date="2018-01" db="EMBL/GenBank/DDBJ databases">
        <title>Draft genome sequence of Jishengella sp. NA12.</title>
        <authorList>
            <person name="Sahin N."/>
            <person name="Ay H."/>
            <person name="Saygin H."/>
        </authorList>
    </citation>
    <scope>NUCLEOTIDE SEQUENCE [LARGE SCALE GENOMIC DNA]</scope>
    <source>
        <strain evidence="1 2">NA12</strain>
    </source>
</reference>
<evidence type="ECO:0000313" key="2">
    <source>
        <dbReference type="Proteomes" id="UP000248924"/>
    </source>
</evidence>
<evidence type="ECO:0008006" key="3">
    <source>
        <dbReference type="Google" id="ProtNLM"/>
    </source>
</evidence>